<accession>A0A0K9P2W2</accession>
<dbReference type="OrthoDB" id="10252032at2759"/>
<evidence type="ECO:0000256" key="2">
    <source>
        <dbReference type="SAM" id="Coils"/>
    </source>
</evidence>
<proteinExistence type="inferred from homology"/>
<keyword evidence="6" id="KW-1185">Reference proteome</keyword>
<feature type="region of interest" description="Disordered" evidence="3">
    <location>
        <begin position="1"/>
        <end position="21"/>
    </location>
</feature>
<dbReference type="STRING" id="29655.A0A0K9P2W2"/>
<gene>
    <name evidence="5" type="ORF">ZOSMA_40G00140</name>
</gene>
<feature type="compositionally biased region" description="Acidic residues" evidence="3">
    <location>
        <begin position="54"/>
        <end position="67"/>
    </location>
</feature>
<dbReference type="PANTHER" id="PTHR14490">
    <property type="entry name" value="ZINC FINGER, ZZ TYPE"/>
    <property type="match status" value="1"/>
</dbReference>
<evidence type="ECO:0000259" key="4">
    <source>
        <dbReference type="Pfam" id="PF12936"/>
    </source>
</evidence>
<dbReference type="InterPro" id="IPR018034">
    <property type="entry name" value="Kri1"/>
</dbReference>
<sequence>MPLDLFEDSDPDESKSKSEEFEINHDYARVFEHNKKREALHRLEELKKKGLASDSDDSSDDGDDEDNGIVVSSKTDLQFYDTLIKVKKKDPVISQKDVKLYDSDDKDGGDSPKGKKEKPLYLKDVVAKQLLEDGPEFGEEEGGSKTRESQAMVYSKEQEEYLKEFHEAAQGLSDDDELFEKKERGVEEEENEEENLEIKKKVNEYWGDDNVLDENDLFLKNFFAKKMWVDKDKGNGNKCRIVDDFADILDDDEALEKQEKYEAEFNFRYEEGVGDQILGHSRFTEGSMRKKTNARKIQRQNKEARMAQAEFERKEELKYLKNLKKKEIEEKLGQIRAIAGIGDGNDCKLDVKDLDEEFDPEEHDKKMKAMFDEDYYVAEDANPLFGSDVDDDLEKPDFNKEDELLGLPKNWDVVANEEGSKLAAEEGIGGIAKAEDLQYTSKRKREQKLSLKEKDELEKDLDEYYKLDYEDTIGDLKTRFKYKSVQPNRFGLSATEILSTDDQQLNQYVSLKKIAPYVQEEWKVPRIKRYQMKVKKIGANGENTIKSDKINKKNRSKGSMTSQLENDDGHDVLMNETSADEHLSKKQKRKLRQAEIKVNQSRLVLYEKIPAMPKKQKKKKKQ</sequence>
<dbReference type="GO" id="GO:0005730">
    <property type="term" value="C:nucleolus"/>
    <property type="evidence" value="ECO:0000318"/>
    <property type="project" value="GO_Central"/>
</dbReference>
<evidence type="ECO:0000256" key="3">
    <source>
        <dbReference type="SAM" id="MobiDB-lite"/>
    </source>
</evidence>
<feature type="compositionally biased region" description="Acidic residues" evidence="3">
    <location>
        <begin position="1"/>
        <end position="11"/>
    </location>
</feature>
<dbReference type="AlphaFoldDB" id="A0A0K9P2W2"/>
<comment type="caution">
    <text evidence="5">The sequence shown here is derived from an EMBL/GenBank/DDBJ whole genome shotgun (WGS) entry which is preliminary data.</text>
</comment>
<dbReference type="Proteomes" id="UP000036987">
    <property type="component" value="Unassembled WGS sequence"/>
</dbReference>
<dbReference type="EMBL" id="LFYR01001237">
    <property type="protein sequence ID" value="KMZ63386.1"/>
    <property type="molecule type" value="Genomic_DNA"/>
</dbReference>
<feature type="region of interest" description="Disordered" evidence="3">
    <location>
        <begin position="96"/>
        <end position="119"/>
    </location>
</feature>
<name>A0A0K9P2W2_ZOSMR</name>
<evidence type="ECO:0000313" key="6">
    <source>
        <dbReference type="Proteomes" id="UP000036987"/>
    </source>
</evidence>
<keyword evidence="2" id="KW-0175">Coiled coil</keyword>
<feature type="domain" description="Kri1-like C-terminal" evidence="4">
    <location>
        <begin position="456"/>
        <end position="535"/>
    </location>
</feature>
<comment type="similarity">
    <text evidence="1">Belongs to the KRI1 family.</text>
</comment>
<evidence type="ECO:0000313" key="5">
    <source>
        <dbReference type="EMBL" id="KMZ63386.1"/>
    </source>
</evidence>
<feature type="compositionally biased region" description="Basic and acidic residues" evidence="3">
    <location>
        <begin position="12"/>
        <end position="21"/>
    </location>
</feature>
<feature type="coiled-coil region" evidence="2">
    <location>
        <begin position="294"/>
        <end position="326"/>
    </location>
</feature>
<dbReference type="Pfam" id="PF12936">
    <property type="entry name" value="Kri1_C"/>
    <property type="match status" value="1"/>
</dbReference>
<evidence type="ECO:0000256" key="1">
    <source>
        <dbReference type="ARBA" id="ARBA00007473"/>
    </source>
</evidence>
<dbReference type="OMA" id="WDNYDPR"/>
<dbReference type="Pfam" id="PF05178">
    <property type="entry name" value="Kri1"/>
    <property type="match status" value="1"/>
</dbReference>
<protein>
    <recommendedName>
        <fullName evidence="4">Kri1-like C-terminal domain-containing protein</fullName>
    </recommendedName>
</protein>
<dbReference type="GO" id="GO:0000447">
    <property type="term" value="P:endonucleolytic cleavage in ITS1 to separate SSU-rRNA from 5.8S rRNA and LSU-rRNA from tricistronic rRNA transcript (SSU-rRNA, 5.8S rRNA, LSU-rRNA)"/>
    <property type="evidence" value="ECO:0000318"/>
    <property type="project" value="GO_Central"/>
</dbReference>
<organism evidence="5 6">
    <name type="scientific">Zostera marina</name>
    <name type="common">Eelgrass</name>
    <dbReference type="NCBI Taxonomy" id="29655"/>
    <lineage>
        <taxon>Eukaryota</taxon>
        <taxon>Viridiplantae</taxon>
        <taxon>Streptophyta</taxon>
        <taxon>Embryophyta</taxon>
        <taxon>Tracheophyta</taxon>
        <taxon>Spermatophyta</taxon>
        <taxon>Magnoliopsida</taxon>
        <taxon>Liliopsida</taxon>
        <taxon>Zosteraceae</taxon>
        <taxon>Zostera</taxon>
    </lineage>
</organism>
<feature type="region of interest" description="Disordered" evidence="3">
    <location>
        <begin position="543"/>
        <end position="594"/>
    </location>
</feature>
<dbReference type="GO" id="GO:0030686">
    <property type="term" value="C:90S preribosome"/>
    <property type="evidence" value="ECO:0000318"/>
    <property type="project" value="GO_Central"/>
</dbReference>
<reference evidence="6" key="1">
    <citation type="journal article" date="2016" name="Nature">
        <title>The genome of the seagrass Zostera marina reveals angiosperm adaptation to the sea.</title>
        <authorList>
            <person name="Olsen J.L."/>
            <person name="Rouze P."/>
            <person name="Verhelst B."/>
            <person name="Lin Y.-C."/>
            <person name="Bayer T."/>
            <person name="Collen J."/>
            <person name="Dattolo E."/>
            <person name="De Paoli E."/>
            <person name="Dittami S."/>
            <person name="Maumus F."/>
            <person name="Michel G."/>
            <person name="Kersting A."/>
            <person name="Lauritano C."/>
            <person name="Lohaus R."/>
            <person name="Toepel M."/>
            <person name="Tonon T."/>
            <person name="Vanneste K."/>
            <person name="Amirebrahimi M."/>
            <person name="Brakel J."/>
            <person name="Bostroem C."/>
            <person name="Chovatia M."/>
            <person name="Grimwood J."/>
            <person name="Jenkins J.W."/>
            <person name="Jueterbock A."/>
            <person name="Mraz A."/>
            <person name="Stam W.T."/>
            <person name="Tice H."/>
            <person name="Bornberg-Bauer E."/>
            <person name="Green P.J."/>
            <person name="Pearson G.A."/>
            <person name="Procaccini G."/>
            <person name="Duarte C.M."/>
            <person name="Schmutz J."/>
            <person name="Reusch T.B.H."/>
            <person name="Van de Peer Y."/>
        </authorList>
    </citation>
    <scope>NUCLEOTIDE SEQUENCE [LARGE SCALE GENOMIC DNA]</scope>
    <source>
        <strain evidence="6">cv. Finnish</strain>
    </source>
</reference>
<dbReference type="PANTHER" id="PTHR14490:SF5">
    <property type="entry name" value="PROTEIN KRI1 HOMOLOG"/>
    <property type="match status" value="1"/>
</dbReference>
<dbReference type="InterPro" id="IPR024626">
    <property type="entry name" value="Kri1-like_C"/>
</dbReference>
<feature type="compositionally biased region" description="Basic and acidic residues" evidence="3">
    <location>
        <begin position="567"/>
        <end position="584"/>
    </location>
</feature>
<feature type="region of interest" description="Disordered" evidence="3">
    <location>
        <begin position="47"/>
        <end position="71"/>
    </location>
</feature>